<evidence type="ECO:0000313" key="2">
    <source>
        <dbReference type="Proteomes" id="UP000503640"/>
    </source>
</evidence>
<evidence type="ECO:0000313" key="1">
    <source>
        <dbReference type="EMBL" id="GEJ56632.1"/>
    </source>
</evidence>
<dbReference type="Pfam" id="PF20529">
    <property type="entry name" value="DUF6744"/>
    <property type="match status" value="1"/>
</dbReference>
<gene>
    <name evidence="1" type="ORF">AMYX_13730</name>
</gene>
<dbReference type="Proteomes" id="UP000503640">
    <property type="component" value="Unassembled WGS sequence"/>
</dbReference>
<comment type="caution">
    <text evidence="1">The sequence shown here is derived from an EMBL/GenBank/DDBJ whole genome shotgun (WGS) entry which is preliminary data.</text>
</comment>
<protein>
    <submittedName>
        <fullName evidence="1">Uncharacterized protein</fullName>
    </submittedName>
</protein>
<keyword evidence="2" id="KW-1185">Reference proteome</keyword>
<proteinExistence type="predicted"/>
<sequence length="272" mass="29718">MVWWTLEDARIGRARLEEVWTAAGLSPALLPEPPTPEKALRAAVREAAVGQQGHLIRLGKDDEHELVFAVVEEQRDGAGNVNHRQEARIALRKQVAASLGSDAPDHDLVRAVRERYERLLTTHTPDDVRRALVKTLAACAAVTLREHGGVYWVPAPFAETLRRLQIAVAGIGASRLDVVPIHASPEASQALGAAARSALENDLAVLTAEIDAFLHEPPDRAATLTRRLATFDELRAKADLYHSVLQVQVSDLDARLDELTRHVEGLLQAKAS</sequence>
<name>A0A7I9VJQ8_9BACT</name>
<dbReference type="EMBL" id="BJTG01000003">
    <property type="protein sequence ID" value="GEJ56632.1"/>
    <property type="molecule type" value="Genomic_DNA"/>
</dbReference>
<dbReference type="InterPro" id="IPR046632">
    <property type="entry name" value="DUF6744"/>
</dbReference>
<reference evidence="2" key="1">
    <citation type="journal article" date="2020" name="Appl. Environ. Microbiol.">
        <title>Diazotrophic Anaeromyxobacter Isolates from Soils.</title>
        <authorList>
            <person name="Masuda Y."/>
            <person name="Yamanaka H."/>
            <person name="Xu Z.X."/>
            <person name="Shiratori Y."/>
            <person name="Aono T."/>
            <person name="Amachi S."/>
            <person name="Senoo K."/>
            <person name="Itoh H."/>
        </authorList>
    </citation>
    <scope>NUCLEOTIDE SEQUENCE [LARGE SCALE GENOMIC DNA]</scope>
    <source>
        <strain evidence="2">R267</strain>
    </source>
</reference>
<accession>A0A7I9VJQ8</accession>
<organism evidence="1 2">
    <name type="scientific">Anaeromyxobacter diazotrophicus</name>
    <dbReference type="NCBI Taxonomy" id="2590199"/>
    <lineage>
        <taxon>Bacteria</taxon>
        <taxon>Pseudomonadati</taxon>
        <taxon>Myxococcota</taxon>
        <taxon>Myxococcia</taxon>
        <taxon>Myxococcales</taxon>
        <taxon>Cystobacterineae</taxon>
        <taxon>Anaeromyxobacteraceae</taxon>
        <taxon>Anaeromyxobacter</taxon>
    </lineage>
</organism>
<dbReference type="AlphaFoldDB" id="A0A7I9VJQ8"/>